<keyword evidence="3" id="KW-1185">Reference proteome</keyword>
<name>A0A1H5UR84_9ACTN</name>
<dbReference type="EMBL" id="FNVT01000001">
    <property type="protein sequence ID" value="SEF77585.1"/>
    <property type="molecule type" value="Genomic_DNA"/>
</dbReference>
<evidence type="ECO:0000313" key="2">
    <source>
        <dbReference type="EMBL" id="SEF77585.1"/>
    </source>
</evidence>
<proteinExistence type="predicted"/>
<dbReference type="Gene3D" id="3.30.365.10">
    <property type="entry name" value="Aldehyde oxidase/xanthine dehydrogenase, molybdopterin binding domain"/>
    <property type="match status" value="3"/>
</dbReference>
<dbReference type="Pfam" id="PF20256">
    <property type="entry name" value="MoCoBD_2"/>
    <property type="match status" value="1"/>
</dbReference>
<dbReference type="InterPro" id="IPR052516">
    <property type="entry name" value="N-heterocyclic_Hydroxylase"/>
</dbReference>
<gene>
    <name evidence="2" type="ORF">SAMN05444920_101617</name>
</gene>
<reference evidence="2 3" key="1">
    <citation type="submission" date="2016-10" db="EMBL/GenBank/DDBJ databases">
        <authorList>
            <person name="de Groot N.N."/>
        </authorList>
    </citation>
    <scope>NUCLEOTIDE SEQUENCE [LARGE SCALE GENOMIC DNA]</scope>
    <source>
        <strain evidence="2 3">CGMCC 4.7037</strain>
    </source>
</reference>
<dbReference type="SMART" id="SM01008">
    <property type="entry name" value="Ald_Xan_dh_C"/>
    <property type="match status" value="1"/>
</dbReference>
<evidence type="ECO:0000259" key="1">
    <source>
        <dbReference type="SMART" id="SM01008"/>
    </source>
</evidence>
<dbReference type="InterPro" id="IPR036856">
    <property type="entry name" value="Ald_Oxase/Xan_DH_a/b_sf"/>
</dbReference>
<dbReference type="Gene3D" id="3.90.1170.50">
    <property type="entry name" value="Aldehyde oxidase/xanthine dehydrogenase, a/b hammerhead"/>
    <property type="match status" value="1"/>
</dbReference>
<feature type="domain" description="Aldehyde oxidase/xanthine dehydrogenase a/b hammerhead" evidence="1">
    <location>
        <begin position="17"/>
        <end position="92"/>
    </location>
</feature>
<dbReference type="Proteomes" id="UP000236732">
    <property type="component" value="Unassembled WGS sequence"/>
</dbReference>
<dbReference type="InterPro" id="IPR008274">
    <property type="entry name" value="AldOxase/xan_DH_MoCoBD1"/>
</dbReference>
<dbReference type="SUPFAM" id="SSF56003">
    <property type="entry name" value="Molybdenum cofactor-binding domain"/>
    <property type="match status" value="1"/>
</dbReference>
<dbReference type="GO" id="GO:0016491">
    <property type="term" value="F:oxidoreductase activity"/>
    <property type="evidence" value="ECO:0007669"/>
    <property type="project" value="InterPro"/>
</dbReference>
<sequence>MFVGVSVPRLDLPDKVAGHPRFIHDLRLPNMLHGRILRPPSPAARLKTLTPLPPDIHVVRDGSFLGVLAETEPEADQALTRLRKSATWTESNTLPDEHDLHTYLRAGPHETINVHTPTGEKPQGTQHTATYSRPFIAHASIAPSCAAARWNPDGTLEIWSHTQGVHPLRKALAQILGHDAIEVRHAEGAGCYGHNAADDAALDAALLAREAQGRPVLVRWSREDELTWSPFGSAMSADITAAVNEAGLIQSWQYDVWSQGHTSRPGYADGTPGLLAGTHLEAPWTYPPATDPPMGSGLGMARNAIPLYEIPHLQITGHRLLKTPIRSSALRSLGAFMNVFAIESFMDELAEQADQDPLAYRLAHLTDPRAQEVLRRATTTANWGRPGLGLGFARYKNTGAYCAAVAELEADHDIRVTHLTIAVDVGQIINPDGVRNQIEGGATQATSWTLKERVRFNHQKITSTTWETYPILPFTETPEITVELVEHPGTPSVGAGEAAQGPVAAAIANALTATLGIRLRDLPLTRDAVINAIA</sequence>
<dbReference type="Pfam" id="PF02738">
    <property type="entry name" value="MoCoBD_1"/>
    <property type="match status" value="2"/>
</dbReference>
<dbReference type="PANTHER" id="PTHR47495:SF1">
    <property type="entry name" value="BLL3820 PROTEIN"/>
    <property type="match status" value="1"/>
</dbReference>
<dbReference type="PANTHER" id="PTHR47495">
    <property type="entry name" value="ALDEHYDE DEHYDROGENASE"/>
    <property type="match status" value="1"/>
</dbReference>
<dbReference type="InterPro" id="IPR000674">
    <property type="entry name" value="Ald_Oxase/Xan_DH_a/b"/>
</dbReference>
<dbReference type="SUPFAM" id="SSF54665">
    <property type="entry name" value="CO dehydrogenase molybdoprotein N-domain-like"/>
    <property type="match status" value="1"/>
</dbReference>
<protein>
    <submittedName>
        <fullName evidence="2">CO or xanthine dehydrogenase, Mo-binding subunit</fullName>
    </submittedName>
</protein>
<accession>A0A1H5UR84</accession>
<dbReference type="InterPro" id="IPR046867">
    <property type="entry name" value="AldOxase/xan_DH_MoCoBD2"/>
</dbReference>
<organism evidence="2 3">
    <name type="scientific">Nonomuraea solani</name>
    <dbReference type="NCBI Taxonomy" id="1144553"/>
    <lineage>
        <taxon>Bacteria</taxon>
        <taxon>Bacillati</taxon>
        <taxon>Actinomycetota</taxon>
        <taxon>Actinomycetes</taxon>
        <taxon>Streptosporangiales</taxon>
        <taxon>Streptosporangiaceae</taxon>
        <taxon>Nonomuraea</taxon>
    </lineage>
</organism>
<dbReference type="AlphaFoldDB" id="A0A1H5UR84"/>
<dbReference type="RefSeq" id="WP_235029874.1">
    <property type="nucleotide sequence ID" value="NZ_FNVT01000001.1"/>
</dbReference>
<dbReference type="InterPro" id="IPR037165">
    <property type="entry name" value="AldOxase/xan_DH_Mopterin-bd_sf"/>
</dbReference>
<evidence type="ECO:0000313" key="3">
    <source>
        <dbReference type="Proteomes" id="UP000236732"/>
    </source>
</evidence>